<organism evidence="9 10">
    <name type="scientific">Clostridium perfringens</name>
    <dbReference type="NCBI Taxonomy" id="1502"/>
    <lineage>
        <taxon>Bacteria</taxon>
        <taxon>Bacillati</taxon>
        <taxon>Bacillota</taxon>
        <taxon>Clostridia</taxon>
        <taxon>Eubacteriales</taxon>
        <taxon>Clostridiaceae</taxon>
        <taxon>Clostridium</taxon>
    </lineage>
</organism>
<reference evidence="9" key="1">
    <citation type="submission" date="2019-11" db="EMBL/GenBank/DDBJ databases">
        <title>Characterization of Clostridium perfringens isolates from swine manure treated agricultural soils.</title>
        <authorList>
            <person name="Wushke S.T."/>
        </authorList>
    </citation>
    <scope>NUCLEOTIDE SEQUENCE</scope>
    <source>
        <strain evidence="9">X15</strain>
    </source>
</reference>
<sequence>VVESVEDAYRLANGAPAITSINIGGMKATEDRKQISKAVFVSENDVKMMKELGSKGIELEVRLVPSDIKQNALKLI</sequence>
<evidence type="ECO:0000256" key="2">
    <source>
        <dbReference type="ARBA" id="ARBA00022448"/>
    </source>
</evidence>
<keyword evidence="6" id="KW-0598">Phosphotransferase system</keyword>
<protein>
    <submittedName>
        <fullName evidence="9">PTS mannose/fructose/sorbose transporter subunit IIB</fullName>
    </submittedName>
</protein>
<evidence type="ECO:0000256" key="4">
    <source>
        <dbReference type="ARBA" id="ARBA00022597"/>
    </source>
</evidence>
<dbReference type="RefSeq" id="WP_322412733.1">
    <property type="nucleotide sequence ID" value="NZ_WNVG01000349.1"/>
</dbReference>
<dbReference type="EMBL" id="WNVG01000349">
    <property type="protein sequence ID" value="MDZ5034228.1"/>
    <property type="molecule type" value="Genomic_DNA"/>
</dbReference>
<dbReference type="Pfam" id="PF03830">
    <property type="entry name" value="PTSIIB_sorb"/>
    <property type="match status" value="1"/>
</dbReference>
<evidence type="ECO:0000256" key="5">
    <source>
        <dbReference type="ARBA" id="ARBA00022679"/>
    </source>
</evidence>
<gene>
    <name evidence="9" type="ORF">GNF81_16090</name>
</gene>
<feature type="non-terminal residue" evidence="9">
    <location>
        <position position="1"/>
    </location>
</feature>
<dbReference type="InterPro" id="IPR004720">
    <property type="entry name" value="PTS_IIB_sorbose-sp"/>
</dbReference>
<keyword evidence="2" id="KW-0813">Transport</keyword>
<dbReference type="Gene3D" id="3.40.35.10">
    <property type="entry name" value="Phosphotransferase system, sorbose subfamily IIB component"/>
    <property type="match status" value="1"/>
</dbReference>
<evidence type="ECO:0000256" key="3">
    <source>
        <dbReference type="ARBA" id="ARBA00022490"/>
    </source>
</evidence>
<comment type="subcellular location">
    <subcellularLocation>
        <location evidence="1">Cytoplasm</location>
    </subcellularLocation>
</comment>
<keyword evidence="5" id="KW-0808">Transferase</keyword>
<evidence type="ECO:0000256" key="6">
    <source>
        <dbReference type="ARBA" id="ARBA00022683"/>
    </source>
</evidence>
<dbReference type="InterPro" id="IPR036667">
    <property type="entry name" value="PTS_IIB_sorbose-sp_sf"/>
</dbReference>
<dbReference type="GO" id="GO:0008982">
    <property type="term" value="F:protein-N(PI)-phosphohistidine-sugar phosphotransferase activity"/>
    <property type="evidence" value="ECO:0007669"/>
    <property type="project" value="InterPro"/>
</dbReference>
<evidence type="ECO:0000256" key="7">
    <source>
        <dbReference type="ARBA" id="ARBA00022777"/>
    </source>
</evidence>
<dbReference type="GO" id="GO:0005737">
    <property type="term" value="C:cytoplasm"/>
    <property type="evidence" value="ECO:0007669"/>
    <property type="project" value="UniProtKB-SubCell"/>
</dbReference>
<dbReference type="GO" id="GO:0009401">
    <property type="term" value="P:phosphoenolpyruvate-dependent sugar phosphotransferase system"/>
    <property type="evidence" value="ECO:0007669"/>
    <property type="project" value="UniProtKB-KW"/>
</dbReference>
<feature type="domain" description="PTS EIIB type-4" evidence="8">
    <location>
        <begin position="1"/>
        <end position="76"/>
    </location>
</feature>
<dbReference type="AlphaFoldDB" id="A0AAW9IVH9"/>
<accession>A0AAW9IVH9</accession>
<evidence type="ECO:0000256" key="1">
    <source>
        <dbReference type="ARBA" id="ARBA00004496"/>
    </source>
</evidence>
<proteinExistence type="predicted"/>
<evidence type="ECO:0000259" key="8">
    <source>
        <dbReference type="PROSITE" id="PS51101"/>
    </source>
</evidence>
<name>A0AAW9IVH9_CLOPF</name>
<dbReference type="SUPFAM" id="SSF52728">
    <property type="entry name" value="PTS IIb component"/>
    <property type="match status" value="1"/>
</dbReference>
<keyword evidence="7" id="KW-0418">Kinase</keyword>
<keyword evidence="4" id="KW-0762">Sugar transport</keyword>
<evidence type="ECO:0000313" key="10">
    <source>
        <dbReference type="Proteomes" id="UP001289066"/>
    </source>
</evidence>
<comment type="caution">
    <text evidence="9">The sequence shown here is derived from an EMBL/GenBank/DDBJ whole genome shotgun (WGS) entry which is preliminary data.</text>
</comment>
<dbReference type="GO" id="GO:0016301">
    <property type="term" value="F:kinase activity"/>
    <property type="evidence" value="ECO:0007669"/>
    <property type="project" value="UniProtKB-KW"/>
</dbReference>
<dbReference type="PROSITE" id="PS51101">
    <property type="entry name" value="PTS_EIIB_TYPE_4"/>
    <property type="match status" value="1"/>
</dbReference>
<evidence type="ECO:0000313" key="9">
    <source>
        <dbReference type="EMBL" id="MDZ5034228.1"/>
    </source>
</evidence>
<keyword evidence="3" id="KW-0963">Cytoplasm</keyword>
<dbReference type="Proteomes" id="UP001289066">
    <property type="component" value="Unassembled WGS sequence"/>
</dbReference>